<dbReference type="AlphaFoldDB" id="A0A059AW63"/>
<dbReference type="Gramene" id="KCW57886">
    <property type="protein sequence ID" value="KCW57886"/>
    <property type="gene ID" value="EUGRSUZ_H00636"/>
</dbReference>
<proteinExistence type="predicted"/>
<gene>
    <name evidence="2" type="ORF">EUGRSUZ_H00636</name>
</gene>
<dbReference type="OMA" id="HETLWHE"/>
<accession>A0A059AW63</accession>
<reference evidence="2" key="1">
    <citation type="submission" date="2013-07" db="EMBL/GenBank/DDBJ databases">
        <title>The genome of Eucalyptus grandis.</title>
        <authorList>
            <person name="Schmutz J."/>
            <person name="Hayes R."/>
            <person name="Myburg A."/>
            <person name="Tuskan G."/>
            <person name="Grattapaglia D."/>
            <person name="Rokhsar D.S."/>
        </authorList>
    </citation>
    <scope>NUCLEOTIDE SEQUENCE</scope>
    <source>
        <tissue evidence="2">Leaf extractions</tissue>
    </source>
</reference>
<protein>
    <recommendedName>
        <fullName evidence="1">KIB1-4 beta-propeller domain-containing protein</fullName>
    </recommendedName>
</protein>
<feature type="domain" description="KIB1-4 beta-propeller" evidence="1">
    <location>
        <begin position="56"/>
        <end position="299"/>
    </location>
</feature>
<dbReference type="InterPro" id="IPR005174">
    <property type="entry name" value="KIB1-4_b-propeller"/>
</dbReference>
<sequence>MARNWADLSRELLELCSQHLCPQGLVGVPSKRSNVPWMMLEDNHETLWHECFCLSCQRVHRVLMPEAKGKTCFSSRGWVFTLGRDWEVYMLKNPMSRHNYIIKLPKLKFPDIEDLPHYDYFSAKFVLSASPTTSLDYMVMVIYGRGGRLGLWKPGDKEWTAVDYPSPTYWDLVFYKGCFVAVDCEGSILRCDVNGPTPFETQVIFRMPRRLMNWEHPDLVQPTTGHRLLMTGVFEIDLNTQTYTEVKSLGSTSLFLGSNSSFYLEANEEHHIKPNCIYFADDSWPQLSEEGGGRDMGIYHIEDCTTELYFMAMAYDHYPLPLWIEPSF</sequence>
<evidence type="ECO:0000313" key="2">
    <source>
        <dbReference type="EMBL" id="KCW57886.1"/>
    </source>
</evidence>
<name>A0A059AW63_EUCGR</name>
<dbReference type="EMBL" id="KK198760">
    <property type="protein sequence ID" value="KCW57886.1"/>
    <property type="molecule type" value="Genomic_DNA"/>
</dbReference>
<dbReference type="STRING" id="71139.A0A059AW63"/>
<organism evidence="2">
    <name type="scientific">Eucalyptus grandis</name>
    <name type="common">Flooded gum</name>
    <dbReference type="NCBI Taxonomy" id="71139"/>
    <lineage>
        <taxon>Eukaryota</taxon>
        <taxon>Viridiplantae</taxon>
        <taxon>Streptophyta</taxon>
        <taxon>Embryophyta</taxon>
        <taxon>Tracheophyta</taxon>
        <taxon>Spermatophyta</taxon>
        <taxon>Magnoliopsida</taxon>
        <taxon>eudicotyledons</taxon>
        <taxon>Gunneridae</taxon>
        <taxon>Pentapetalae</taxon>
        <taxon>rosids</taxon>
        <taxon>malvids</taxon>
        <taxon>Myrtales</taxon>
        <taxon>Myrtaceae</taxon>
        <taxon>Myrtoideae</taxon>
        <taxon>Eucalypteae</taxon>
        <taxon>Eucalyptus</taxon>
    </lineage>
</organism>
<dbReference type="InterPro" id="IPR050942">
    <property type="entry name" value="F-box_BR-signaling"/>
</dbReference>
<dbReference type="InParanoid" id="A0A059AW63"/>
<evidence type="ECO:0000259" key="1">
    <source>
        <dbReference type="Pfam" id="PF03478"/>
    </source>
</evidence>
<dbReference type="PANTHER" id="PTHR44259">
    <property type="entry name" value="OS07G0183000 PROTEIN-RELATED"/>
    <property type="match status" value="1"/>
</dbReference>
<dbReference type="Pfam" id="PF03478">
    <property type="entry name" value="Beta-prop_KIB1-4"/>
    <property type="match status" value="1"/>
</dbReference>
<dbReference type="PANTHER" id="PTHR44259:SF65">
    <property type="entry name" value="F-BOX DOMAIN-CONTAINING PROTEIN"/>
    <property type="match status" value="1"/>
</dbReference>